<proteinExistence type="predicted"/>
<protein>
    <submittedName>
        <fullName evidence="2">Bleomycin resistance protein</fullName>
    </submittedName>
</protein>
<dbReference type="InterPro" id="IPR029068">
    <property type="entry name" value="Glyas_Bleomycin-R_OHBP_Dase"/>
</dbReference>
<dbReference type="RefSeq" id="WP_115747928.1">
    <property type="nucleotide sequence ID" value="NZ_PIOD01000001.1"/>
</dbReference>
<dbReference type="PROSITE" id="PS51819">
    <property type="entry name" value="VOC"/>
    <property type="match status" value="1"/>
</dbReference>
<feature type="domain" description="VOC" evidence="1">
    <location>
        <begin position="2"/>
        <end position="125"/>
    </location>
</feature>
<dbReference type="Pfam" id="PF00903">
    <property type="entry name" value="Glyoxalase"/>
    <property type="match status" value="1"/>
</dbReference>
<dbReference type="AlphaFoldDB" id="A0A3D8Q0X7"/>
<dbReference type="InterPro" id="IPR004360">
    <property type="entry name" value="Glyas_Fos-R_dOase_dom"/>
</dbReference>
<keyword evidence="3" id="KW-1185">Reference proteome</keyword>
<gene>
    <name evidence="2" type="ORF">CWR45_01000</name>
</gene>
<name>A0A3D8Q0X7_9BACI</name>
<dbReference type="InterPro" id="IPR037523">
    <property type="entry name" value="VOC_core"/>
</dbReference>
<reference evidence="3" key="1">
    <citation type="submission" date="2017-11" db="EMBL/GenBank/DDBJ databases">
        <authorList>
            <person name="Zhu W."/>
        </authorList>
    </citation>
    <scope>NUCLEOTIDE SEQUENCE [LARGE SCALE GENOMIC DNA]</scope>
    <source>
        <strain evidence="3">CAU 1051</strain>
    </source>
</reference>
<accession>A0A3D8Q0X7</accession>
<dbReference type="OrthoDB" id="9796521at2"/>
<evidence type="ECO:0000313" key="3">
    <source>
        <dbReference type="Proteomes" id="UP000256520"/>
    </source>
</evidence>
<sequence>MEFTHTRLLVDNYKECLIFYRNALGFDVTWGDESSNYADFKFNGTTLGVFERKQMVEANGEDFSTVIEKADRTALIFKVKSVEETYQELKRKVEFITKPTEQEDWGIKVAQFRDPAGSLIEIYERSKINNSYIHIFIKLTRASLTGRLSKHLC</sequence>
<comment type="caution">
    <text evidence="2">The sequence shown here is derived from an EMBL/GenBank/DDBJ whole genome shotgun (WGS) entry which is preliminary data.</text>
</comment>
<organism evidence="2 3">
    <name type="scientific">Oceanobacillus chungangensis</name>
    <dbReference type="NCBI Taxonomy" id="1229152"/>
    <lineage>
        <taxon>Bacteria</taxon>
        <taxon>Bacillati</taxon>
        <taxon>Bacillota</taxon>
        <taxon>Bacilli</taxon>
        <taxon>Bacillales</taxon>
        <taxon>Bacillaceae</taxon>
        <taxon>Oceanobacillus</taxon>
    </lineage>
</organism>
<dbReference type="Proteomes" id="UP000256520">
    <property type="component" value="Unassembled WGS sequence"/>
</dbReference>
<evidence type="ECO:0000313" key="2">
    <source>
        <dbReference type="EMBL" id="RDW22096.1"/>
    </source>
</evidence>
<dbReference type="SUPFAM" id="SSF54593">
    <property type="entry name" value="Glyoxalase/Bleomycin resistance protein/Dihydroxybiphenyl dioxygenase"/>
    <property type="match status" value="1"/>
</dbReference>
<evidence type="ECO:0000259" key="1">
    <source>
        <dbReference type="PROSITE" id="PS51819"/>
    </source>
</evidence>
<dbReference type="EMBL" id="PIOD01000001">
    <property type="protein sequence ID" value="RDW22096.1"/>
    <property type="molecule type" value="Genomic_DNA"/>
</dbReference>
<dbReference type="Gene3D" id="3.10.180.10">
    <property type="entry name" value="2,3-Dihydroxybiphenyl 1,2-Dioxygenase, domain 1"/>
    <property type="match status" value="1"/>
</dbReference>